<organism evidence="7 8">
    <name type="scientific">Pseudomonas kairouanensis</name>
    <dbReference type="NCBI Taxonomy" id="2293832"/>
    <lineage>
        <taxon>Bacteria</taxon>
        <taxon>Pseudomonadati</taxon>
        <taxon>Pseudomonadota</taxon>
        <taxon>Gammaproteobacteria</taxon>
        <taxon>Pseudomonadales</taxon>
        <taxon>Pseudomonadaceae</taxon>
        <taxon>Pseudomonas</taxon>
    </lineage>
</organism>
<dbReference type="EMBL" id="QUZU01000007">
    <property type="protein sequence ID" value="TFY90596.1"/>
    <property type="molecule type" value="Genomic_DNA"/>
</dbReference>
<keyword evidence="3" id="KW-0805">Transcription regulation</keyword>
<dbReference type="GO" id="GO:0006355">
    <property type="term" value="P:regulation of DNA-templated transcription"/>
    <property type="evidence" value="ECO:0007669"/>
    <property type="project" value="InterPro"/>
</dbReference>
<keyword evidence="8" id="KW-1185">Reference proteome</keyword>
<evidence type="ECO:0000256" key="3">
    <source>
        <dbReference type="ARBA" id="ARBA00023015"/>
    </source>
</evidence>
<dbReference type="PANTHER" id="PTHR32071">
    <property type="entry name" value="TRANSCRIPTIONAL REGULATORY PROTEIN"/>
    <property type="match status" value="1"/>
</dbReference>
<gene>
    <name evidence="7" type="ORF">DYL59_08635</name>
</gene>
<dbReference type="InterPro" id="IPR010524">
    <property type="entry name" value="Sig_transdc_resp-reg_PrpR_N"/>
</dbReference>
<dbReference type="RefSeq" id="WP_135288796.1">
    <property type="nucleotide sequence ID" value="NZ_QUZU01000007.1"/>
</dbReference>
<evidence type="ECO:0000256" key="2">
    <source>
        <dbReference type="ARBA" id="ARBA00022840"/>
    </source>
</evidence>
<dbReference type="SUPFAM" id="SSF46689">
    <property type="entry name" value="Homeodomain-like"/>
    <property type="match status" value="1"/>
</dbReference>
<dbReference type="Pfam" id="PF00158">
    <property type="entry name" value="Sigma54_activat"/>
    <property type="match status" value="1"/>
</dbReference>
<feature type="domain" description="Sigma-54 factor interaction" evidence="6">
    <location>
        <begin position="327"/>
        <end position="553"/>
    </location>
</feature>
<keyword evidence="5" id="KW-0804">Transcription</keyword>
<dbReference type="Gene3D" id="3.40.50.300">
    <property type="entry name" value="P-loop containing nucleotide triphosphate hydrolases"/>
    <property type="match status" value="1"/>
</dbReference>
<evidence type="ECO:0000313" key="7">
    <source>
        <dbReference type="EMBL" id="TFY90596.1"/>
    </source>
</evidence>
<dbReference type="Gene3D" id="3.40.50.2300">
    <property type="match status" value="1"/>
</dbReference>
<dbReference type="Pfam" id="PF06506">
    <property type="entry name" value="PrpR_N"/>
    <property type="match status" value="1"/>
</dbReference>
<dbReference type="SUPFAM" id="SSF52540">
    <property type="entry name" value="P-loop containing nucleoside triphosphate hydrolases"/>
    <property type="match status" value="1"/>
</dbReference>
<dbReference type="GO" id="GO:0000156">
    <property type="term" value="F:phosphorelay response regulator activity"/>
    <property type="evidence" value="ECO:0007669"/>
    <property type="project" value="InterPro"/>
</dbReference>
<dbReference type="InterPro" id="IPR002197">
    <property type="entry name" value="HTH_Fis"/>
</dbReference>
<evidence type="ECO:0000256" key="1">
    <source>
        <dbReference type="ARBA" id="ARBA00022741"/>
    </source>
</evidence>
<dbReference type="InterPro" id="IPR058031">
    <property type="entry name" value="AAA_lid_NorR"/>
</dbReference>
<evidence type="ECO:0000259" key="6">
    <source>
        <dbReference type="PROSITE" id="PS50045"/>
    </source>
</evidence>
<evidence type="ECO:0000256" key="5">
    <source>
        <dbReference type="ARBA" id="ARBA00023163"/>
    </source>
</evidence>
<dbReference type="Pfam" id="PF02954">
    <property type="entry name" value="HTH_8"/>
    <property type="match status" value="1"/>
</dbReference>
<proteinExistence type="predicted"/>
<dbReference type="InterPro" id="IPR002078">
    <property type="entry name" value="Sigma_54_int"/>
</dbReference>
<evidence type="ECO:0000313" key="8">
    <source>
        <dbReference type="Proteomes" id="UP000297391"/>
    </source>
</evidence>
<dbReference type="InterPro" id="IPR027417">
    <property type="entry name" value="P-loop_NTPase"/>
</dbReference>
<dbReference type="Proteomes" id="UP000297391">
    <property type="component" value="Unassembled WGS sequence"/>
</dbReference>
<dbReference type="Gene3D" id="1.10.8.60">
    <property type="match status" value="1"/>
</dbReference>
<dbReference type="InterPro" id="IPR009057">
    <property type="entry name" value="Homeodomain-like_sf"/>
</dbReference>
<dbReference type="PROSITE" id="PS00688">
    <property type="entry name" value="SIGMA54_INTERACT_3"/>
    <property type="match status" value="1"/>
</dbReference>
<dbReference type="PROSITE" id="PS00676">
    <property type="entry name" value="SIGMA54_INTERACT_2"/>
    <property type="match status" value="1"/>
</dbReference>
<dbReference type="Gene3D" id="3.30.450.20">
    <property type="entry name" value="PAS domain"/>
    <property type="match status" value="1"/>
</dbReference>
<name>A0A4Z0AUX3_9PSED</name>
<dbReference type="SMART" id="SM00382">
    <property type="entry name" value="AAA"/>
    <property type="match status" value="1"/>
</dbReference>
<dbReference type="AlphaFoldDB" id="A0A4Z0AUX3"/>
<dbReference type="CDD" id="cd00009">
    <property type="entry name" value="AAA"/>
    <property type="match status" value="1"/>
</dbReference>
<dbReference type="OrthoDB" id="9804019at2"/>
<dbReference type="GO" id="GO:0005524">
    <property type="term" value="F:ATP binding"/>
    <property type="evidence" value="ECO:0007669"/>
    <property type="project" value="UniProtKB-KW"/>
</dbReference>
<dbReference type="Pfam" id="PF25601">
    <property type="entry name" value="AAA_lid_14"/>
    <property type="match status" value="1"/>
</dbReference>
<keyword evidence="2" id="KW-0067">ATP-binding</keyword>
<keyword evidence="4" id="KW-0238">DNA-binding</keyword>
<reference evidence="7 8" key="1">
    <citation type="journal article" date="2019" name="Syst. Appl. Microbiol.">
        <title>New species of pathogenic Pseudomonas isolated from citrus in Tunisia: Proposal of Pseudomonas kairouanensis sp. nov. and Pseudomonas nabeulensis sp. nov.</title>
        <authorList>
            <person name="Oueslati M."/>
            <person name="Mulet M."/>
            <person name="Gomila M."/>
            <person name="Berge O."/>
            <person name="Hajlaoui M.R."/>
            <person name="Lalucat J."/>
            <person name="Sadfi-Zouaoui N."/>
            <person name="Garcia-Valdes E."/>
        </authorList>
    </citation>
    <scope>NUCLEOTIDE SEQUENCE [LARGE SCALE GENOMIC DNA]</scope>
    <source>
        <strain evidence="7 8">KC12</strain>
    </source>
</reference>
<sequence length="636" mass="69815">MQGTIAVISPSSTLTSVMHGILQQRGLTLVVIEAAQHDAALKARQLLDSGVSVIISRGRTASVLREQLRVPIVEVKHTFFDCINAYHKAQQVSDKVAFLATSEGYATILEKARPFMPQVSICLIDPLGSSQATEAQLDRLQAQGIEVAIGGLSSRQAVMARGMRYIMSEADPDAADEAIDEALHLLQIEEERRLKRVELQSRYEMIQSILNCVSEGIFSVDSQRTLTNMNSVATGYLGSLGVGDSIDGLLTQDYFSQVLNHGRPVRGALISLGRLSLTLSIAPITLDNQVIGAVATLQSQTEITAIERKMRRQLARLHLAEKTFDDIIGSSPALAKAKRLALTYAAVDSTVMIEGETGTGKELFAQSIHNASRRKNGPFVAINCAAFAPGVLESELFGYVKGAFTGALNEGKVGVFELAHTGTIFLDEINETSTDIQVKLLRTLQERKVVRIGDDKVTPVDIRIITASNKSLPQLVAQGLFREDFFYRICVLKLHLPALRERRADIPELVRHLLRSLPIDTAEPAQDLLARLSACPWPGNIRQLGNIVERLAVMSQGRAFAQPWLEEVLEDLSTDVKVEQGAASKSELAVLHEVLSSVRGNREAAAKRLNISTTTLWRRMKKYLDQDPACFDTTRY</sequence>
<dbReference type="PROSITE" id="PS50045">
    <property type="entry name" value="SIGMA54_INTERACT_4"/>
    <property type="match status" value="1"/>
</dbReference>
<dbReference type="PROSITE" id="PS00675">
    <property type="entry name" value="SIGMA54_INTERACT_1"/>
    <property type="match status" value="1"/>
</dbReference>
<protein>
    <submittedName>
        <fullName evidence="7">AAA family ATPase</fullName>
    </submittedName>
</protein>
<dbReference type="PANTHER" id="PTHR32071:SF81">
    <property type="entry name" value="PROPIONATE CATABOLISM OPERON REGULATORY PROTEIN"/>
    <property type="match status" value="1"/>
</dbReference>
<dbReference type="InterPro" id="IPR025944">
    <property type="entry name" value="Sigma_54_int_dom_CS"/>
</dbReference>
<accession>A0A4Z0AUX3</accession>
<dbReference type="InterPro" id="IPR025943">
    <property type="entry name" value="Sigma_54_int_dom_ATP-bd_2"/>
</dbReference>
<dbReference type="FunFam" id="3.40.50.300:FF:000006">
    <property type="entry name" value="DNA-binding transcriptional regulator NtrC"/>
    <property type="match status" value="1"/>
</dbReference>
<dbReference type="SUPFAM" id="SSF159800">
    <property type="entry name" value="PrpR receptor domain-like"/>
    <property type="match status" value="1"/>
</dbReference>
<evidence type="ECO:0000256" key="4">
    <source>
        <dbReference type="ARBA" id="ARBA00023125"/>
    </source>
</evidence>
<dbReference type="GO" id="GO:0043565">
    <property type="term" value="F:sequence-specific DNA binding"/>
    <property type="evidence" value="ECO:0007669"/>
    <property type="project" value="InterPro"/>
</dbReference>
<dbReference type="InterPro" id="IPR003593">
    <property type="entry name" value="AAA+_ATPase"/>
</dbReference>
<dbReference type="InterPro" id="IPR025662">
    <property type="entry name" value="Sigma_54_int_dom_ATP-bd_1"/>
</dbReference>
<keyword evidence="1" id="KW-0547">Nucleotide-binding</keyword>
<dbReference type="Gene3D" id="3.40.50.10660">
    <property type="entry name" value="PrpR receptor domain-like"/>
    <property type="match status" value="1"/>
</dbReference>
<dbReference type="Gene3D" id="1.10.10.60">
    <property type="entry name" value="Homeodomain-like"/>
    <property type="match status" value="1"/>
</dbReference>
<comment type="caution">
    <text evidence="7">The sequence shown here is derived from an EMBL/GenBank/DDBJ whole genome shotgun (WGS) entry which is preliminary data.</text>
</comment>